<evidence type="ECO:0000256" key="2">
    <source>
        <dbReference type="ARBA" id="ARBA00022679"/>
    </source>
</evidence>
<dbReference type="GO" id="GO:0019563">
    <property type="term" value="P:glycerol catabolic process"/>
    <property type="evidence" value="ECO:0007669"/>
    <property type="project" value="TreeGrafter"/>
</dbReference>
<sequence>MSHYILSIDAGTTGITVLILDHQANIRTKYYKEFTQYYPQPGWVEHNGNEIWEVTYQLILSAFRDYKPQDCAGIGIANQRETTLIWNRNNDQPIHNAIVWQCRRTQLICQKLKAAGHGIKFKKKTGLLIDSYFSGTKIKWLLENCENAYENAENGSLAFGNIDSWLLWKLTGGKI</sequence>
<keyword evidence="3" id="KW-0418">Kinase</keyword>
<dbReference type="Pfam" id="PF00370">
    <property type="entry name" value="FGGY_N"/>
    <property type="match status" value="1"/>
</dbReference>
<evidence type="ECO:0000256" key="4">
    <source>
        <dbReference type="ARBA" id="ARBA00043149"/>
    </source>
</evidence>
<dbReference type="PANTHER" id="PTHR10196">
    <property type="entry name" value="SUGAR KINASE"/>
    <property type="match status" value="1"/>
</dbReference>
<evidence type="ECO:0000313" key="6">
    <source>
        <dbReference type="EMBL" id="SVD66660.1"/>
    </source>
</evidence>
<dbReference type="InterPro" id="IPR018483">
    <property type="entry name" value="Carb_kinase_FGGY_CS"/>
</dbReference>
<dbReference type="AlphaFoldDB" id="A0A382X700"/>
<dbReference type="EMBL" id="UINC01165329">
    <property type="protein sequence ID" value="SVD66660.1"/>
    <property type="molecule type" value="Genomic_DNA"/>
</dbReference>
<feature type="domain" description="Carbohydrate kinase FGGY N-terminal" evidence="5">
    <location>
        <begin position="4"/>
        <end position="172"/>
    </location>
</feature>
<comment type="similarity">
    <text evidence="1">Belongs to the FGGY kinase family.</text>
</comment>
<evidence type="ECO:0000256" key="3">
    <source>
        <dbReference type="ARBA" id="ARBA00022777"/>
    </source>
</evidence>
<accession>A0A382X700</accession>
<proteinExistence type="inferred from homology"/>
<dbReference type="InterPro" id="IPR043129">
    <property type="entry name" value="ATPase_NBD"/>
</dbReference>
<gene>
    <name evidence="6" type="ORF">METZ01_LOCUS419514</name>
</gene>
<dbReference type="InterPro" id="IPR018484">
    <property type="entry name" value="FGGY_N"/>
</dbReference>
<name>A0A382X700_9ZZZZ</name>
<dbReference type="PANTHER" id="PTHR10196:SF69">
    <property type="entry name" value="GLYCEROL KINASE"/>
    <property type="match status" value="1"/>
</dbReference>
<keyword evidence="2" id="KW-0808">Transferase</keyword>
<protein>
    <recommendedName>
        <fullName evidence="4">ATP:glycerol 3-phosphotransferase</fullName>
    </recommendedName>
</protein>
<reference evidence="6" key="1">
    <citation type="submission" date="2018-05" db="EMBL/GenBank/DDBJ databases">
        <authorList>
            <person name="Lanie J.A."/>
            <person name="Ng W.-L."/>
            <person name="Kazmierczak K.M."/>
            <person name="Andrzejewski T.M."/>
            <person name="Davidsen T.M."/>
            <person name="Wayne K.J."/>
            <person name="Tettelin H."/>
            <person name="Glass J.I."/>
            <person name="Rusch D."/>
            <person name="Podicherti R."/>
            <person name="Tsui H.-C.T."/>
            <person name="Winkler M.E."/>
        </authorList>
    </citation>
    <scope>NUCLEOTIDE SEQUENCE</scope>
</reference>
<dbReference type="Gene3D" id="3.30.420.40">
    <property type="match status" value="1"/>
</dbReference>
<dbReference type="GO" id="GO:0005829">
    <property type="term" value="C:cytosol"/>
    <property type="evidence" value="ECO:0007669"/>
    <property type="project" value="TreeGrafter"/>
</dbReference>
<feature type="non-terminal residue" evidence="6">
    <location>
        <position position="175"/>
    </location>
</feature>
<dbReference type="PROSITE" id="PS00933">
    <property type="entry name" value="FGGY_KINASES_1"/>
    <property type="match status" value="1"/>
</dbReference>
<evidence type="ECO:0000259" key="5">
    <source>
        <dbReference type="Pfam" id="PF00370"/>
    </source>
</evidence>
<dbReference type="GO" id="GO:0004370">
    <property type="term" value="F:glycerol kinase activity"/>
    <property type="evidence" value="ECO:0007669"/>
    <property type="project" value="TreeGrafter"/>
</dbReference>
<evidence type="ECO:0000256" key="1">
    <source>
        <dbReference type="ARBA" id="ARBA00009156"/>
    </source>
</evidence>
<dbReference type="SUPFAM" id="SSF53067">
    <property type="entry name" value="Actin-like ATPase domain"/>
    <property type="match status" value="1"/>
</dbReference>
<organism evidence="6">
    <name type="scientific">marine metagenome</name>
    <dbReference type="NCBI Taxonomy" id="408172"/>
    <lineage>
        <taxon>unclassified sequences</taxon>
        <taxon>metagenomes</taxon>
        <taxon>ecological metagenomes</taxon>
    </lineage>
</organism>